<dbReference type="PANTHER" id="PTHR47690">
    <property type="entry name" value="GLUCOKINASE"/>
    <property type="match status" value="1"/>
</dbReference>
<dbReference type="Pfam" id="PF02685">
    <property type="entry name" value="Glucokinase"/>
    <property type="match status" value="1"/>
</dbReference>
<proteinExistence type="inferred from homology"/>
<comment type="similarity">
    <text evidence="3">Belongs to the bacterial glucokinase family.</text>
</comment>
<dbReference type="RefSeq" id="WP_272179576.1">
    <property type="nucleotide sequence ID" value="NZ_JAQOMS010000002.1"/>
</dbReference>
<dbReference type="SUPFAM" id="SSF53067">
    <property type="entry name" value="Actin-like ATPase domain"/>
    <property type="match status" value="1"/>
</dbReference>
<sequence>MKELQKKYARVSAEQLLSGLGLVQIYQSLQSAQGLAVSNVDPAYVSTSALEETDELAIKSLQIFCRILGSFGGNLALTLVTFGGVYIAGGIVPRFIEYVKNSDFRSRFDTKGRFSKLVETIPVYIVTEDQPGLIGCAAYLKQEL</sequence>
<dbReference type="InterPro" id="IPR003836">
    <property type="entry name" value="Glucokinase"/>
</dbReference>
<dbReference type="InterPro" id="IPR043129">
    <property type="entry name" value="ATPase_NBD"/>
</dbReference>
<dbReference type="InterPro" id="IPR050201">
    <property type="entry name" value="Bacterial_glucokinase"/>
</dbReference>
<name>A0ABT5FAA0_9GAMM</name>
<evidence type="ECO:0000256" key="3">
    <source>
        <dbReference type="RuleBase" id="RU004046"/>
    </source>
</evidence>
<evidence type="ECO:0000313" key="5">
    <source>
        <dbReference type="Proteomes" id="UP001528411"/>
    </source>
</evidence>
<organism evidence="4 5">
    <name type="scientific">Psychrosphaera algicola</name>
    <dbReference type="NCBI Taxonomy" id="3023714"/>
    <lineage>
        <taxon>Bacteria</taxon>
        <taxon>Pseudomonadati</taxon>
        <taxon>Pseudomonadota</taxon>
        <taxon>Gammaproteobacteria</taxon>
        <taxon>Alteromonadales</taxon>
        <taxon>Pseudoalteromonadaceae</taxon>
        <taxon>Psychrosphaera</taxon>
    </lineage>
</organism>
<dbReference type="EMBL" id="JAQOMS010000002">
    <property type="protein sequence ID" value="MDC2887788.1"/>
    <property type="molecule type" value="Genomic_DNA"/>
</dbReference>
<dbReference type="Gene3D" id="3.40.367.20">
    <property type="match status" value="1"/>
</dbReference>
<protein>
    <submittedName>
        <fullName evidence="4">Glucokinase</fullName>
    </submittedName>
</protein>
<evidence type="ECO:0000256" key="2">
    <source>
        <dbReference type="ARBA" id="ARBA00022777"/>
    </source>
</evidence>
<keyword evidence="5" id="KW-1185">Reference proteome</keyword>
<reference evidence="4 5" key="1">
    <citation type="submission" date="2023-01" db="EMBL/GenBank/DDBJ databases">
        <title>Psychrosphaera sp. nov., isolated from marine algae.</title>
        <authorList>
            <person name="Bayburt H."/>
            <person name="Choi B.J."/>
            <person name="Kim J.M."/>
            <person name="Choi D.G."/>
            <person name="Jeon C.O."/>
        </authorList>
    </citation>
    <scope>NUCLEOTIDE SEQUENCE [LARGE SCALE GENOMIC DNA]</scope>
    <source>
        <strain evidence="4 5">G1-22</strain>
    </source>
</reference>
<comment type="caution">
    <text evidence="4">The sequence shown here is derived from an EMBL/GenBank/DDBJ whole genome shotgun (WGS) entry which is preliminary data.</text>
</comment>
<evidence type="ECO:0000313" key="4">
    <source>
        <dbReference type="EMBL" id="MDC2887788.1"/>
    </source>
</evidence>
<keyword evidence="1" id="KW-0808">Transferase</keyword>
<accession>A0ABT5FAA0</accession>
<keyword evidence="2" id="KW-0418">Kinase</keyword>
<dbReference type="Proteomes" id="UP001528411">
    <property type="component" value="Unassembled WGS sequence"/>
</dbReference>
<evidence type="ECO:0000256" key="1">
    <source>
        <dbReference type="ARBA" id="ARBA00022679"/>
    </source>
</evidence>
<gene>
    <name evidence="4" type="ORF">PN838_01670</name>
</gene>
<dbReference type="PANTHER" id="PTHR47690:SF1">
    <property type="entry name" value="GLUCOKINASE"/>
    <property type="match status" value="1"/>
</dbReference>